<protein>
    <recommendedName>
        <fullName evidence="6">MADS-box domain-containing protein</fullName>
    </recommendedName>
</protein>
<dbReference type="Pfam" id="PF00319">
    <property type="entry name" value="SRF-TF"/>
    <property type="match status" value="1"/>
</dbReference>
<dbReference type="InParanoid" id="A0A0C3DBY5"/>
<comment type="subcellular location">
    <subcellularLocation>
        <location evidence="1">Nucleus</location>
    </subcellularLocation>
</comment>
<evidence type="ECO:0000313" key="7">
    <source>
        <dbReference type="EMBL" id="KIN08859.1"/>
    </source>
</evidence>
<keyword evidence="5" id="KW-0539">Nucleus</keyword>
<dbReference type="HOGENOM" id="CLU_2564684_0_0_1"/>
<keyword evidence="2" id="KW-0805">Transcription regulation</keyword>
<evidence type="ECO:0000256" key="1">
    <source>
        <dbReference type="ARBA" id="ARBA00004123"/>
    </source>
</evidence>
<dbReference type="InterPro" id="IPR036879">
    <property type="entry name" value="TF_MADSbox_sf"/>
</dbReference>
<accession>A0A0C3DBY5</accession>
<evidence type="ECO:0000256" key="5">
    <source>
        <dbReference type="ARBA" id="ARBA00023242"/>
    </source>
</evidence>
<dbReference type="PROSITE" id="PS50066">
    <property type="entry name" value="MADS_BOX_2"/>
    <property type="match status" value="1"/>
</dbReference>
<reference evidence="8" key="2">
    <citation type="submission" date="2015-01" db="EMBL/GenBank/DDBJ databases">
        <title>Evolutionary Origins and Diversification of the Mycorrhizal Mutualists.</title>
        <authorList>
            <consortium name="DOE Joint Genome Institute"/>
            <consortium name="Mycorrhizal Genomics Consortium"/>
            <person name="Kohler A."/>
            <person name="Kuo A."/>
            <person name="Nagy L.G."/>
            <person name="Floudas D."/>
            <person name="Copeland A."/>
            <person name="Barry K.W."/>
            <person name="Cichocki N."/>
            <person name="Veneault-Fourrey C."/>
            <person name="LaButti K."/>
            <person name="Lindquist E.A."/>
            <person name="Lipzen A."/>
            <person name="Lundell T."/>
            <person name="Morin E."/>
            <person name="Murat C."/>
            <person name="Riley R."/>
            <person name="Ohm R."/>
            <person name="Sun H."/>
            <person name="Tunlid A."/>
            <person name="Henrissat B."/>
            <person name="Grigoriev I.V."/>
            <person name="Hibbett D.S."/>
            <person name="Martin F."/>
        </authorList>
    </citation>
    <scope>NUCLEOTIDE SEQUENCE [LARGE SCALE GENOMIC DNA]</scope>
    <source>
        <strain evidence="8">Zn</strain>
    </source>
</reference>
<feature type="domain" description="MADS-box" evidence="6">
    <location>
        <begin position="1"/>
        <end position="38"/>
    </location>
</feature>
<keyword evidence="3" id="KW-0238">DNA-binding</keyword>
<dbReference type="SUPFAM" id="SSF55455">
    <property type="entry name" value="SRF-like"/>
    <property type="match status" value="1"/>
</dbReference>
<sequence length="82" mass="9575">MATKTKRKSERLGRRKETLLKKAHEIAKFCDVDVALTLRIRKTGRYITYNSMDLKSWPPSKEQMASQLTYPVPLNLLPHDME</sequence>
<evidence type="ECO:0000313" key="8">
    <source>
        <dbReference type="Proteomes" id="UP000054321"/>
    </source>
</evidence>
<dbReference type="AlphaFoldDB" id="A0A0C3DBY5"/>
<evidence type="ECO:0000259" key="6">
    <source>
        <dbReference type="PROSITE" id="PS50066"/>
    </source>
</evidence>
<dbReference type="GO" id="GO:0005634">
    <property type="term" value="C:nucleus"/>
    <property type="evidence" value="ECO:0007669"/>
    <property type="project" value="UniProtKB-SubCell"/>
</dbReference>
<dbReference type="GO" id="GO:0046983">
    <property type="term" value="F:protein dimerization activity"/>
    <property type="evidence" value="ECO:0007669"/>
    <property type="project" value="InterPro"/>
</dbReference>
<dbReference type="STRING" id="913774.A0A0C3DBY5"/>
<dbReference type="Gene3D" id="3.40.1810.10">
    <property type="entry name" value="Transcription factor, MADS-box"/>
    <property type="match status" value="1"/>
</dbReference>
<organism evidence="7 8">
    <name type="scientific">Oidiodendron maius (strain Zn)</name>
    <dbReference type="NCBI Taxonomy" id="913774"/>
    <lineage>
        <taxon>Eukaryota</taxon>
        <taxon>Fungi</taxon>
        <taxon>Dikarya</taxon>
        <taxon>Ascomycota</taxon>
        <taxon>Pezizomycotina</taxon>
        <taxon>Leotiomycetes</taxon>
        <taxon>Leotiomycetes incertae sedis</taxon>
        <taxon>Myxotrichaceae</taxon>
        <taxon>Oidiodendron</taxon>
    </lineage>
</organism>
<feature type="non-terminal residue" evidence="7">
    <location>
        <position position="82"/>
    </location>
</feature>
<dbReference type="EMBL" id="KN832870">
    <property type="protein sequence ID" value="KIN08859.1"/>
    <property type="molecule type" value="Genomic_DNA"/>
</dbReference>
<keyword evidence="8" id="KW-1185">Reference proteome</keyword>
<reference evidence="7 8" key="1">
    <citation type="submission" date="2014-04" db="EMBL/GenBank/DDBJ databases">
        <authorList>
            <consortium name="DOE Joint Genome Institute"/>
            <person name="Kuo A."/>
            <person name="Martino E."/>
            <person name="Perotto S."/>
            <person name="Kohler A."/>
            <person name="Nagy L.G."/>
            <person name="Floudas D."/>
            <person name="Copeland A."/>
            <person name="Barry K.W."/>
            <person name="Cichocki N."/>
            <person name="Veneault-Fourrey C."/>
            <person name="LaButti K."/>
            <person name="Lindquist E.A."/>
            <person name="Lipzen A."/>
            <person name="Lundell T."/>
            <person name="Morin E."/>
            <person name="Murat C."/>
            <person name="Sun H."/>
            <person name="Tunlid A."/>
            <person name="Henrissat B."/>
            <person name="Grigoriev I.V."/>
            <person name="Hibbett D.S."/>
            <person name="Martin F."/>
            <person name="Nordberg H.P."/>
            <person name="Cantor M.N."/>
            <person name="Hua S.X."/>
        </authorList>
    </citation>
    <scope>NUCLEOTIDE SEQUENCE [LARGE SCALE GENOMIC DNA]</scope>
    <source>
        <strain evidence="7 8">Zn</strain>
    </source>
</reference>
<gene>
    <name evidence="7" type="ORF">OIDMADRAFT_98307</name>
</gene>
<proteinExistence type="predicted"/>
<name>A0A0C3DBY5_OIDMZ</name>
<evidence type="ECO:0000256" key="3">
    <source>
        <dbReference type="ARBA" id="ARBA00023125"/>
    </source>
</evidence>
<evidence type="ECO:0000256" key="4">
    <source>
        <dbReference type="ARBA" id="ARBA00023163"/>
    </source>
</evidence>
<dbReference type="Proteomes" id="UP000054321">
    <property type="component" value="Unassembled WGS sequence"/>
</dbReference>
<keyword evidence="4" id="KW-0804">Transcription</keyword>
<evidence type="ECO:0000256" key="2">
    <source>
        <dbReference type="ARBA" id="ARBA00023015"/>
    </source>
</evidence>
<dbReference type="OrthoDB" id="1898716at2759"/>
<dbReference type="InterPro" id="IPR002100">
    <property type="entry name" value="TF_MADSbox"/>
</dbReference>
<dbReference type="GO" id="GO:0003677">
    <property type="term" value="F:DNA binding"/>
    <property type="evidence" value="ECO:0007669"/>
    <property type="project" value="UniProtKB-KW"/>
</dbReference>
<dbReference type="GO" id="GO:0045944">
    <property type="term" value="P:positive regulation of transcription by RNA polymerase II"/>
    <property type="evidence" value="ECO:0007669"/>
    <property type="project" value="UniProtKB-ARBA"/>
</dbReference>